<evidence type="ECO:0000256" key="1">
    <source>
        <dbReference type="SAM" id="Phobius"/>
    </source>
</evidence>
<evidence type="ECO:0008006" key="4">
    <source>
        <dbReference type="Google" id="ProtNLM"/>
    </source>
</evidence>
<dbReference type="Proteomes" id="UP000325211">
    <property type="component" value="Chromosome"/>
</dbReference>
<sequence length="62" mass="6732">MSTSGKVAAAGVVAAIVLFWTIGFWPGLLVLIGVPTAAYLLLDSSQRRRLKHVARNRKQIGR</sequence>
<protein>
    <recommendedName>
        <fullName evidence="4">Integral membrane protein</fullName>
    </recommendedName>
</protein>
<organism evidence="2 3">
    <name type="scientific">Streptomyces venezuelae</name>
    <dbReference type="NCBI Taxonomy" id="54571"/>
    <lineage>
        <taxon>Bacteria</taxon>
        <taxon>Bacillati</taxon>
        <taxon>Actinomycetota</taxon>
        <taxon>Actinomycetes</taxon>
        <taxon>Kitasatosporales</taxon>
        <taxon>Streptomycetaceae</taxon>
        <taxon>Streptomyces</taxon>
    </lineage>
</organism>
<dbReference type="OrthoDB" id="3543503at2"/>
<accession>A0A5P2DDZ3</accession>
<feature type="transmembrane region" description="Helical" evidence="1">
    <location>
        <begin position="12"/>
        <end position="42"/>
    </location>
</feature>
<dbReference type="AlphaFoldDB" id="A0A5P2DDZ3"/>
<name>A0A5P2DDZ3_STRVZ</name>
<dbReference type="RefSeq" id="WP_150211217.1">
    <property type="nucleotide sequence ID" value="NZ_CP029190.1"/>
</dbReference>
<reference evidence="2 3" key="1">
    <citation type="submission" date="2018-05" db="EMBL/GenBank/DDBJ databases">
        <title>Streptomyces venezuelae.</title>
        <authorList>
            <person name="Kim W."/>
            <person name="Lee N."/>
            <person name="Cho B.-K."/>
        </authorList>
    </citation>
    <scope>NUCLEOTIDE SEQUENCE [LARGE SCALE GENOMIC DNA]</scope>
    <source>
        <strain evidence="2 3">ATCC 21782</strain>
    </source>
</reference>
<proteinExistence type="predicted"/>
<gene>
    <name evidence="2" type="ORF">DEJ50_30135</name>
</gene>
<keyword evidence="1" id="KW-1133">Transmembrane helix</keyword>
<keyword evidence="1" id="KW-0812">Transmembrane</keyword>
<evidence type="ECO:0000313" key="3">
    <source>
        <dbReference type="Proteomes" id="UP000325211"/>
    </source>
</evidence>
<evidence type="ECO:0000313" key="2">
    <source>
        <dbReference type="EMBL" id="QES51471.1"/>
    </source>
</evidence>
<keyword evidence="1" id="KW-0472">Membrane</keyword>
<dbReference type="EMBL" id="CP029190">
    <property type="protein sequence ID" value="QES51471.1"/>
    <property type="molecule type" value="Genomic_DNA"/>
</dbReference>